<dbReference type="PANTHER" id="PTHR11410">
    <property type="entry name" value="ATP SYNTHASE SUBUNIT A"/>
    <property type="match status" value="1"/>
</dbReference>
<name>A0A7T6YCR4_9HEMI</name>
<evidence type="ECO:0000313" key="13">
    <source>
        <dbReference type="EMBL" id="QQK57685.1"/>
    </source>
</evidence>
<dbReference type="NCBIfam" id="TIGR01131">
    <property type="entry name" value="ATP_synt_6_or_A"/>
    <property type="match status" value="1"/>
</dbReference>
<feature type="transmembrane region" description="Helical" evidence="12">
    <location>
        <begin position="185"/>
        <end position="208"/>
    </location>
</feature>
<comment type="subcellular location">
    <subcellularLocation>
        <location evidence="1">Membrane</location>
        <topology evidence="1">Multi-pass membrane protein</topology>
    </subcellularLocation>
    <subcellularLocation>
        <location evidence="11">Mitochondrion inner membrane</location>
        <topology evidence="11">Multi-pass membrane protein</topology>
    </subcellularLocation>
</comment>
<evidence type="ECO:0000256" key="6">
    <source>
        <dbReference type="ARBA" id="ARBA00022781"/>
    </source>
</evidence>
<dbReference type="SUPFAM" id="SSF81336">
    <property type="entry name" value="F1F0 ATP synthase subunit A"/>
    <property type="match status" value="1"/>
</dbReference>
<evidence type="ECO:0000256" key="11">
    <source>
        <dbReference type="RuleBase" id="RU004450"/>
    </source>
</evidence>
<dbReference type="GO" id="GO:0046933">
    <property type="term" value="F:proton-transporting ATP synthase activity, rotational mechanism"/>
    <property type="evidence" value="ECO:0007669"/>
    <property type="project" value="TreeGrafter"/>
</dbReference>
<dbReference type="Pfam" id="PF00119">
    <property type="entry name" value="ATP-synt_A"/>
    <property type="match status" value="1"/>
</dbReference>
<dbReference type="GO" id="GO:0045259">
    <property type="term" value="C:proton-transporting ATP synthase complex"/>
    <property type="evidence" value="ECO:0007669"/>
    <property type="project" value="UniProtKB-KW"/>
</dbReference>
<keyword evidence="13" id="KW-0496">Mitochondrion</keyword>
<keyword evidence="10" id="KW-0066">ATP synthesis</keyword>
<evidence type="ECO:0000256" key="3">
    <source>
        <dbReference type="ARBA" id="ARBA00022448"/>
    </source>
</evidence>
<protein>
    <recommendedName>
        <fullName evidence="11">ATP synthase subunit a</fullName>
    </recommendedName>
</protein>
<evidence type="ECO:0000256" key="1">
    <source>
        <dbReference type="ARBA" id="ARBA00004141"/>
    </source>
</evidence>
<keyword evidence="4" id="KW-0138">CF(0)</keyword>
<evidence type="ECO:0000256" key="10">
    <source>
        <dbReference type="ARBA" id="ARBA00023310"/>
    </source>
</evidence>
<evidence type="ECO:0000256" key="7">
    <source>
        <dbReference type="ARBA" id="ARBA00022989"/>
    </source>
</evidence>
<dbReference type="GeneID" id="67134010"/>
<feature type="transmembrane region" description="Helical" evidence="12">
    <location>
        <begin position="68"/>
        <end position="90"/>
    </location>
</feature>
<geneLocation type="mitochondrion" evidence="13"/>
<dbReference type="RefSeq" id="YP_010140030.1">
    <property type="nucleotide sequence ID" value="NC_056920.1"/>
</dbReference>
<keyword evidence="6" id="KW-0375">Hydrogen ion transport</keyword>
<evidence type="ECO:0000256" key="4">
    <source>
        <dbReference type="ARBA" id="ARBA00022547"/>
    </source>
</evidence>
<evidence type="ECO:0000256" key="5">
    <source>
        <dbReference type="ARBA" id="ARBA00022692"/>
    </source>
</evidence>
<keyword evidence="9 12" id="KW-0472">Membrane</keyword>
<dbReference type="InterPro" id="IPR000568">
    <property type="entry name" value="ATP_synth_F0_asu"/>
</dbReference>
<gene>
    <name evidence="13" type="primary">ATP6</name>
</gene>
<feature type="transmembrane region" description="Helical" evidence="12">
    <location>
        <begin position="96"/>
        <end position="115"/>
    </location>
</feature>
<feature type="transmembrane region" description="Helical" evidence="12">
    <location>
        <begin position="13"/>
        <end position="31"/>
    </location>
</feature>
<proteinExistence type="inferred from homology"/>
<reference evidence="13" key="1">
    <citation type="journal article" date="2020" name="Insects">
        <title>The Complete Mitochondrial Genome of Four Hylicinae (Hemiptera: Cicadellidae): Structural Features and Phylogenetic Implications.</title>
        <authorList>
            <person name="Tang J."/>
            <person name="Huang W."/>
            <person name="Zhang Y."/>
        </authorList>
    </citation>
    <scope>NUCLEOTIDE SEQUENCE</scope>
</reference>
<evidence type="ECO:0000256" key="8">
    <source>
        <dbReference type="ARBA" id="ARBA00023065"/>
    </source>
</evidence>
<dbReference type="InterPro" id="IPR045083">
    <property type="entry name" value="ATP_synth_F0_asu_bact/mt"/>
</dbReference>
<dbReference type="PROSITE" id="PS00449">
    <property type="entry name" value="ATPASE_A"/>
    <property type="match status" value="1"/>
</dbReference>
<accession>A0A7T6YCR4</accession>
<dbReference type="AlphaFoldDB" id="A0A7T6YCR4"/>
<evidence type="ECO:0000256" key="2">
    <source>
        <dbReference type="ARBA" id="ARBA00006810"/>
    </source>
</evidence>
<dbReference type="InterPro" id="IPR023011">
    <property type="entry name" value="ATP_synth_F0_asu_AS"/>
</dbReference>
<dbReference type="EMBL" id="MW218660">
    <property type="protein sequence ID" value="QQK57685.1"/>
    <property type="molecule type" value="Genomic_DNA"/>
</dbReference>
<dbReference type="PANTHER" id="PTHR11410:SF0">
    <property type="entry name" value="ATP SYNTHASE SUBUNIT A"/>
    <property type="match status" value="1"/>
</dbReference>
<keyword evidence="3" id="KW-0813">Transport</keyword>
<dbReference type="GO" id="GO:0005743">
    <property type="term" value="C:mitochondrial inner membrane"/>
    <property type="evidence" value="ECO:0007669"/>
    <property type="project" value="UniProtKB-SubCell"/>
</dbReference>
<keyword evidence="7 12" id="KW-1133">Transmembrane helix</keyword>
<dbReference type="InterPro" id="IPR035908">
    <property type="entry name" value="F0_ATP_A_sf"/>
</dbReference>
<sequence length="218" mass="24764">MKMMTNLFSTFDPSTGMISLNWLSIMSVMMFPKKYWTMNNTFTITTKNLLKLMNKEIKSANNIKGAELIMNSILMFIMSINLMGLLPYVFTPSSHMTFSLSISLPIWMSMIMFGWTKKTKKMLKHMVPMGTPFVLSPFMVIIETISNLIRPTSLAVRLSANMIAGHILMSLLGNSSKSIMIMLTLLSMYTILMLFEMAVAIIQSYVFMTLSSLYSSEM</sequence>
<dbReference type="Gene3D" id="1.20.120.220">
    <property type="entry name" value="ATP synthase, F0 complex, subunit A"/>
    <property type="match status" value="1"/>
</dbReference>
<dbReference type="CDD" id="cd00310">
    <property type="entry name" value="ATP-synt_Fo_a_6"/>
    <property type="match status" value="1"/>
</dbReference>
<evidence type="ECO:0000256" key="12">
    <source>
        <dbReference type="SAM" id="Phobius"/>
    </source>
</evidence>
<keyword evidence="8" id="KW-0406">Ion transport</keyword>
<evidence type="ECO:0000256" key="9">
    <source>
        <dbReference type="ARBA" id="ARBA00023136"/>
    </source>
</evidence>
<dbReference type="CTD" id="4508"/>
<comment type="similarity">
    <text evidence="2">Belongs to the ATPase A chain family.</text>
</comment>
<keyword evidence="5 12" id="KW-0812">Transmembrane</keyword>
<dbReference type="PRINTS" id="PR00123">
    <property type="entry name" value="ATPASEA"/>
</dbReference>
<organism evidence="13">
    <name type="scientific">Hylica paradoxa</name>
    <dbReference type="NCBI Taxonomy" id="2027056"/>
    <lineage>
        <taxon>Eukaryota</taxon>
        <taxon>Metazoa</taxon>
        <taxon>Ecdysozoa</taxon>
        <taxon>Arthropoda</taxon>
        <taxon>Hexapoda</taxon>
        <taxon>Insecta</taxon>
        <taxon>Pterygota</taxon>
        <taxon>Neoptera</taxon>
        <taxon>Paraneoptera</taxon>
        <taxon>Hemiptera</taxon>
        <taxon>Auchenorrhyncha</taxon>
        <taxon>Membracoidea</taxon>
        <taxon>Cicadellidae</taxon>
        <taxon>Hylicinae</taxon>
        <taxon>Hylica</taxon>
    </lineage>
</organism>